<dbReference type="InterPro" id="IPR002771">
    <property type="entry name" value="Multi_antbiot-R_MarC"/>
</dbReference>
<evidence type="ECO:0000256" key="5">
    <source>
        <dbReference type="ARBA" id="ARBA00022989"/>
    </source>
</evidence>
<reference evidence="10 14" key="1">
    <citation type="submission" date="2016-06" db="EMBL/GenBank/DDBJ databases">
        <title>Draft genome of Moraxella osloensis CCUG 67237.</title>
        <authorList>
            <person name="Salva-Serra F."/>
            <person name="Engstrom-Jakobsson H."/>
            <person name="Thorell K."/>
            <person name="Gonzales-Siles L."/>
            <person name="Karlsson R."/>
            <person name="Boulund F."/>
            <person name="Engstrand L."/>
            <person name="Kristiansson E."/>
            <person name="Moore E."/>
        </authorList>
    </citation>
    <scope>NUCLEOTIDE SEQUENCE [LARGE SCALE GENOMIC DNA]</scope>
    <source>
        <strain evidence="10 14">CCUG 67237</strain>
    </source>
</reference>
<evidence type="ECO:0000256" key="4">
    <source>
        <dbReference type="ARBA" id="ARBA00022692"/>
    </source>
</evidence>
<feature type="transmembrane region" description="Helical" evidence="7">
    <location>
        <begin position="6"/>
        <end position="28"/>
    </location>
</feature>
<dbReference type="EMBL" id="CP047226">
    <property type="protein sequence ID" value="QHG10122.1"/>
    <property type="molecule type" value="Genomic_DNA"/>
</dbReference>
<comment type="subcellular location">
    <subcellularLocation>
        <location evidence="1 7">Cell membrane</location>
        <topology evidence="1 7">Multi-pass membrane protein</topology>
    </subcellularLocation>
</comment>
<evidence type="ECO:0000256" key="1">
    <source>
        <dbReference type="ARBA" id="ARBA00004651"/>
    </source>
</evidence>
<feature type="transmembrane region" description="Helical" evidence="7">
    <location>
        <begin position="65"/>
        <end position="88"/>
    </location>
</feature>
<protein>
    <recommendedName>
        <fullName evidence="7">UPF0056 membrane protein</fullName>
    </recommendedName>
</protein>
<dbReference type="AlphaFoldDB" id="A0A109WBK9"/>
<evidence type="ECO:0000313" key="10">
    <source>
        <dbReference type="EMBL" id="OBX64915.1"/>
    </source>
</evidence>
<reference evidence="18" key="7">
    <citation type="submission" date="2019-12" db="EMBL/GenBank/DDBJ databases">
        <title>Whole genome sequence of Moraxella osloensis YV1.</title>
        <authorList>
            <person name="Batinovic S."/>
            <person name="Rice D.T.F."/>
            <person name="Petrovski S."/>
        </authorList>
    </citation>
    <scope>NUCLEOTIDE SEQUENCE [LARGE SCALE GENOMIC DNA]</scope>
    <source>
        <strain evidence="18">YV1</strain>
    </source>
</reference>
<dbReference type="EMBL" id="PKJS01000006">
    <property type="protein sequence ID" value="PKZ68941.1"/>
    <property type="molecule type" value="Genomic_DNA"/>
</dbReference>
<evidence type="ECO:0000313" key="8">
    <source>
        <dbReference type="EMBL" id="ATW70512.1"/>
    </source>
</evidence>
<proteinExistence type="inferred from homology"/>
<evidence type="ECO:0000313" key="15">
    <source>
        <dbReference type="Proteomes" id="UP000229521"/>
    </source>
</evidence>
<dbReference type="PANTHER" id="PTHR33508:SF1">
    <property type="entry name" value="UPF0056 MEMBRANE PROTEIN YHCE"/>
    <property type="match status" value="1"/>
</dbReference>
<dbReference type="PANTHER" id="PTHR33508">
    <property type="entry name" value="UPF0056 MEMBRANE PROTEIN YHCE"/>
    <property type="match status" value="1"/>
</dbReference>
<keyword evidence="5 7" id="KW-1133">Transmembrane helix</keyword>
<reference evidence="9" key="6">
    <citation type="submission" date="2019-04" db="EMBL/GenBank/DDBJ databases">
        <title>Moraxella osloensis CCUG 73412, isolated from corneal scrapings as causative agent of keratitis.</title>
        <authorList>
            <person name="Connolly G."/>
            <person name="Jaen-Luchoro D."/>
            <person name="Pinyeiro-Iglesias B."/>
            <person name="Curry A."/>
            <person name="Knowles S."/>
            <person name="Moore E.R.B."/>
        </authorList>
    </citation>
    <scope>NUCLEOTIDE SEQUENCE</scope>
    <source>
        <strain evidence="9">CCUG 73412</strain>
    </source>
</reference>
<evidence type="ECO:0000256" key="6">
    <source>
        <dbReference type="ARBA" id="ARBA00023136"/>
    </source>
</evidence>
<dbReference type="GeneID" id="35778714"/>
<evidence type="ECO:0000313" key="11">
    <source>
        <dbReference type="EMBL" id="PKZ68941.1"/>
    </source>
</evidence>
<dbReference type="EMBL" id="UGPY01000001">
    <property type="protein sequence ID" value="STY96673.1"/>
    <property type="molecule type" value="Genomic_DNA"/>
</dbReference>
<evidence type="ECO:0000313" key="13">
    <source>
        <dbReference type="EMBL" id="STY96673.1"/>
    </source>
</evidence>
<dbReference type="Proteomes" id="UP000255230">
    <property type="component" value="Unassembled WGS sequence"/>
</dbReference>
<keyword evidence="6 7" id="KW-0472">Membrane</keyword>
<keyword evidence="4 7" id="KW-0812">Transmembrane</keyword>
<reference evidence="11 16" key="3">
    <citation type="submission" date="2017-12" db="EMBL/GenBank/DDBJ databases">
        <title>Phylogenetic diversity of female urinary microbiome.</title>
        <authorList>
            <person name="Thomas-White K."/>
            <person name="Wolfe A.J."/>
        </authorList>
    </citation>
    <scope>NUCLEOTIDE SEQUENCE [LARGE SCALE GENOMIC DNA]</scope>
    <source>
        <strain evidence="11 16">UMB0416</strain>
    </source>
</reference>
<evidence type="ECO:0000313" key="16">
    <source>
        <dbReference type="Proteomes" id="UP000234914"/>
    </source>
</evidence>
<name>A0A109WBK9_FAUOS</name>
<dbReference type="EMBL" id="SSCJ01000011">
    <property type="protein sequence ID" value="MDI4510693.1"/>
    <property type="molecule type" value="Genomic_DNA"/>
</dbReference>
<dbReference type="KEGG" id="mos:AXE82_05070"/>
<organism evidence="11 16">
    <name type="scientific">Faucicola osloensis</name>
    <name type="common">Moraxella osloensis</name>
    <dbReference type="NCBI Taxonomy" id="34062"/>
    <lineage>
        <taxon>Bacteria</taxon>
        <taxon>Pseudomonadati</taxon>
        <taxon>Pseudomonadota</taxon>
        <taxon>Gammaproteobacteria</taxon>
        <taxon>Moraxellales</taxon>
        <taxon>Moraxellaceae</taxon>
        <taxon>Faucicola</taxon>
    </lineage>
</organism>
<dbReference type="RefSeq" id="WP_007117140.1">
    <property type="nucleotide sequence ID" value="NZ_CBCRZU010000006.1"/>
</dbReference>
<comment type="similarity">
    <text evidence="2 7">Belongs to the UPF0056 (MarC) family.</text>
</comment>
<reference evidence="8" key="2">
    <citation type="submission" date="2017-11" db="EMBL/GenBank/DDBJ databases">
        <title>Complete Genome Sequence from Moraxella oslensis YHS isolated from human skin.</title>
        <authorList>
            <person name="Lee K."/>
            <person name="Lim J.Y."/>
            <person name="Hwang I."/>
        </authorList>
    </citation>
    <scope>NUCLEOTIDE SEQUENCE</scope>
    <source>
        <strain evidence="8">YHS</strain>
    </source>
</reference>
<keyword evidence="3" id="KW-1003">Cell membrane</keyword>
<dbReference type="NCBIfam" id="TIGR00427">
    <property type="entry name" value="NAAT family transporter"/>
    <property type="match status" value="1"/>
</dbReference>
<feature type="transmembrane region" description="Helical" evidence="7">
    <location>
        <begin position="145"/>
        <end position="166"/>
    </location>
</feature>
<dbReference type="Proteomes" id="UP000234914">
    <property type="component" value="Unassembled WGS sequence"/>
</dbReference>
<accession>A0A109WBK9</accession>
<sequence>MESQVLKIFLALVVLVNPFAALSLFIDITKDANRQQTRKVALISAITVFVTIAIFSLAGEPILKVLGISLGSFRIAGGILVLIIAIGMMNGAGNVAKPHVGKSGDLNGVAFQGAASAVVPLTIPMVIGPGGISTVIIYAASGHSYFNMLAIITAGLIISIITYLSFMAAGQVSRFLGDTGLNVLNRIMGMLLAAVAVEIFVGGLKSVFPQLL</sequence>
<feature type="transmembrane region" description="Helical" evidence="7">
    <location>
        <begin position="109"/>
        <end position="139"/>
    </location>
</feature>
<feature type="transmembrane region" description="Helical" evidence="7">
    <location>
        <begin position="187"/>
        <end position="208"/>
    </location>
</feature>
<evidence type="ECO:0000313" key="18">
    <source>
        <dbReference type="Proteomes" id="UP000464046"/>
    </source>
</evidence>
<evidence type="ECO:0000313" key="9">
    <source>
        <dbReference type="EMBL" id="MDI4510693.1"/>
    </source>
</evidence>
<evidence type="ECO:0000313" key="12">
    <source>
        <dbReference type="EMBL" id="QHG10122.1"/>
    </source>
</evidence>
<reference evidence="15" key="4">
    <citation type="journal article" date="2018" name="Genome Announc.">
        <title>Complete Genome Sequences of Three Moraxella osloensis Strains Isolated from Human Skin.</title>
        <authorList>
            <person name="Lim J.Y."/>
            <person name="Hwang I."/>
            <person name="Ganzorig M."/>
            <person name="Huang S.L."/>
            <person name="Cho G.S."/>
            <person name="Franz C.M.A.P."/>
            <person name="Lee K."/>
        </authorList>
    </citation>
    <scope>NUCLEOTIDE SEQUENCE [LARGE SCALE GENOMIC DNA]</scope>
    <source>
        <strain evidence="15">YHS</strain>
    </source>
</reference>
<evidence type="ECO:0000313" key="17">
    <source>
        <dbReference type="Proteomes" id="UP000255230"/>
    </source>
</evidence>
<gene>
    <name evidence="13" type="primary">yhgN</name>
    <name evidence="10" type="ORF">A9299_00205</name>
    <name evidence="11" type="ORF">CYJ96_05610</name>
    <name evidence="9" type="ORF">E6P75_10835</name>
    <name evidence="12" type="ORF">GSF12_09670</name>
    <name evidence="13" type="ORF">NCTC10465_00438</name>
    <name evidence="8" type="ORF">YHS_10500</name>
</gene>
<evidence type="ECO:0000256" key="3">
    <source>
        <dbReference type="ARBA" id="ARBA00022475"/>
    </source>
</evidence>
<dbReference type="Pfam" id="PF01914">
    <property type="entry name" value="MarC"/>
    <property type="match status" value="1"/>
</dbReference>
<reference evidence="12" key="8">
    <citation type="journal article" date="2020" name="Microbiol. Resour. Announc.">
        <title>Complete Genome Sequence of Moraxella osloensis Strain YV1, Isolated from an Australian Wastewater Treatment Plant.</title>
        <authorList>
            <person name="Batinovic S."/>
            <person name="Rice D.T.F."/>
            <person name="Seviour R.J."/>
            <person name="Petrovski S."/>
        </authorList>
    </citation>
    <scope>NUCLEOTIDE SEQUENCE</scope>
    <source>
        <strain evidence="12">YV1</strain>
    </source>
</reference>
<dbReference type="EMBL" id="CP024176">
    <property type="protein sequence ID" value="ATW70512.1"/>
    <property type="molecule type" value="Genomic_DNA"/>
</dbReference>
<evidence type="ECO:0000256" key="2">
    <source>
        <dbReference type="ARBA" id="ARBA00009784"/>
    </source>
</evidence>
<evidence type="ECO:0000256" key="7">
    <source>
        <dbReference type="RuleBase" id="RU362048"/>
    </source>
</evidence>
<keyword evidence="17" id="KW-1185">Reference proteome</keyword>
<evidence type="ECO:0000313" key="14">
    <source>
        <dbReference type="Proteomes" id="UP000092509"/>
    </source>
</evidence>
<feature type="transmembrane region" description="Helical" evidence="7">
    <location>
        <begin position="40"/>
        <end position="59"/>
    </location>
</feature>
<dbReference type="GO" id="GO:0005886">
    <property type="term" value="C:plasma membrane"/>
    <property type="evidence" value="ECO:0007669"/>
    <property type="project" value="UniProtKB-SubCell"/>
</dbReference>
<reference evidence="13 17" key="5">
    <citation type="submission" date="2018-06" db="EMBL/GenBank/DDBJ databases">
        <authorList>
            <consortium name="Pathogen Informatics"/>
            <person name="Doyle S."/>
        </authorList>
    </citation>
    <scope>NUCLEOTIDE SEQUENCE [LARGE SCALE GENOMIC DNA]</scope>
    <source>
        <strain evidence="13 17">NCTC10465</strain>
    </source>
</reference>
<dbReference type="EMBL" id="LZMT01000012">
    <property type="protein sequence ID" value="OBX64915.1"/>
    <property type="molecule type" value="Genomic_DNA"/>
</dbReference>